<evidence type="ECO:0000256" key="1">
    <source>
        <dbReference type="SAM" id="MobiDB-lite"/>
    </source>
</evidence>
<dbReference type="GO" id="GO:0043565">
    <property type="term" value="F:sequence-specific DNA binding"/>
    <property type="evidence" value="ECO:0007669"/>
    <property type="project" value="InterPro"/>
</dbReference>
<feature type="compositionally biased region" description="Basic and acidic residues" evidence="1">
    <location>
        <begin position="1"/>
        <end position="14"/>
    </location>
</feature>
<accession>A0AB34IZ37</accession>
<keyword evidence="3" id="KW-1185">Reference proteome</keyword>
<comment type="caution">
    <text evidence="2">The sequence shown here is derived from an EMBL/GenBank/DDBJ whole genome shotgun (WGS) entry which is preliminary data.</text>
</comment>
<name>A0AB34IZ37_PRYPA</name>
<proteinExistence type="predicted"/>
<dbReference type="AlphaFoldDB" id="A0AB34IZ37"/>
<evidence type="ECO:0000313" key="2">
    <source>
        <dbReference type="EMBL" id="KAL1508461.1"/>
    </source>
</evidence>
<dbReference type="EMBL" id="JBGBPQ010000016">
    <property type="protein sequence ID" value="KAL1508461.1"/>
    <property type="molecule type" value="Genomic_DNA"/>
</dbReference>
<evidence type="ECO:0000313" key="3">
    <source>
        <dbReference type="Proteomes" id="UP001515480"/>
    </source>
</evidence>
<dbReference type="InterPro" id="IPR010921">
    <property type="entry name" value="Trp_repressor/repl_initiator"/>
</dbReference>
<organism evidence="2 3">
    <name type="scientific">Prymnesium parvum</name>
    <name type="common">Toxic golden alga</name>
    <dbReference type="NCBI Taxonomy" id="97485"/>
    <lineage>
        <taxon>Eukaryota</taxon>
        <taxon>Haptista</taxon>
        <taxon>Haptophyta</taxon>
        <taxon>Prymnesiophyceae</taxon>
        <taxon>Prymnesiales</taxon>
        <taxon>Prymnesiaceae</taxon>
        <taxon>Prymnesium</taxon>
    </lineage>
</organism>
<dbReference type="SUPFAM" id="SSF48295">
    <property type="entry name" value="TrpR-like"/>
    <property type="match status" value="1"/>
</dbReference>
<protein>
    <submittedName>
        <fullName evidence="2">Uncharacterized protein</fullName>
    </submittedName>
</protein>
<sequence length="152" mass="16483">MDRKVFRGGGEGHLEVGGNSRQMPRQPLPAYTAPLESRLRARAMNQPSPVDSLPPRVRGLKAAAAVLSGDMSAAEALKLFQVSPDSLKYYKRRLSENGWEVAASSASPTSDVLTSKESDCSSYSTAWNEYCLAYIYAGQLVAECRGNCMLSC</sequence>
<gene>
    <name evidence="2" type="ORF">AB1Y20_004563</name>
</gene>
<feature type="region of interest" description="Disordered" evidence="1">
    <location>
        <begin position="1"/>
        <end position="28"/>
    </location>
</feature>
<dbReference type="Proteomes" id="UP001515480">
    <property type="component" value="Unassembled WGS sequence"/>
</dbReference>
<reference evidence="2 3" key="1">
    <citation type="journal article" date="2024" name="Science">
        <title>Giant polyketide synthase enzymes in the biosynthesis of giant marine polyether toxins.</title>
        <authorList>
            <person name="Fallon T.R."/>
            <person name="Shende V.V."/>
            <person name="Wierzbicki I.H."/>
            <person name="Pendleton A.L."/>
            <person name="Watervoot N.F."/>
            <person name="Auber R.P."/>
            <person name="Gonzalez D.J."/>
            <person name="Wisecaver J.H."/>
            <person name="Moore B.S."/>
        </authorList>
    </citation>
    <scope>NUCLEOTIDE SEQUENCE [LARGE SCALE GENOMIC DNA]</scope>
    <source>
        <strain evidence="2 3">12B1</strain>
    </source>
</reference>